<evidence type="ECO:0000313" key="6">
    <source>
        <dbReference type="Proteomes" id="UP000659654"/>
    </source>
</evidence>
<accession>A0A1I7SGK4</accession>
<dbReference type="Proteomes" id="UP000095284">
    <property type="component" value="Unplaced"/>
</dbReference>
<gene>
    <name evidence="3" type="ORF">BXYJ_LOCUS11430</name>
</gene>
<dbReference type="Proteomes" id="UP000582659">
    <property type="component" value="Unassembled WGS sequence"/>
</dbReference>
<feature type="compositionally biased region" description="Basic and acidic residues" evidence="1">
    <location>
        <begin position="71"/>
        <end position="119"/>
    </location>
</feature>
<evidence type="ECO:0000313" key="7">
    <source>
        <dbReference type="WBParaSite" id="BXY_1216900.1"/>
    </source>
</evidence>
<feature type="region of interest" description="Disordered" evidence="1">
    <location>
        <begin position="211"/>
        <end position="231"/>
    </location>
</feature>
<evidence type="ECO:0000256" key="2">
    <source>
        <dbReference type="SAM" id="SignalP"/>
    </source>
</evidence>
<evidence type="ECO:0000313" key="5">
    <source>
        <dbReference type="Proteomes" id="UP000095284"/>
    </source>
</evidence>
<name>A0A1I7SGK4_BURXY</name>
<dbReference type="EMBL" id="CAJFCV020000005">
    <property type="protein sequence ID" value="CAG9122464.1"/>
    <property type="molecule type" value="Genomic_DNA"/>
</dbReference>
<keyword evidence="2" id="KW-0732">Signal</keyword>
<dbReference type="EMBL" id="CAJFDI010000005">
    <property type="protein sequence ID" value="CAD5231334.1"/>
    <property type="molecule type" value="Genomic_DNA"/>
</dbReference>
<evidence type="ECO:0000313" key="3">
    <source>
        <dbReference type="EMBL" id="CAD5231334.1"/>
    </source>
</evidence>
<protein>
    <submittedName>
        <fullName evidence="3">(pine wood nematode) hypothetical protein</fullName>
    </submittedName>
</protein>
<feature type="signal peptide" evidence="2">
    <location>
        <begin position="1"/>
        <end position="18"/>
    </location>
</feature>
<organism evidence="5 7">
    <name type="scientific">Bursaphelenchus xylophilus</name>
    <name type="common">Pinewood nematode worm</name>
    <name type="synonym">Aphelenchoides xylophilus</name>
    <dbReference type="NCBI Taxonomy" id="6326"/>
    <lineage>
        <taxon>Eukaryota</taxon>
        <taxon>Metazoa</taxon>
        <taxon>Ecdysozoa</taxon>
        <taxon>Nematoda</taxon>
        <taxon>Chromadorea</taxon>
        <taxon>Rhabditida</taxon>
        <taxon>Tylenchina</taxon>
        <taxon>Tylenchomorpha</taxon>
        <taxon>Aphelenchoidea</taxon>
        <taxon>Aphelenchoididae</taxon>
        <taxon>Bursaphelenchus</taxon>
    </lineage>
</organism>
<feature type="compositionally biased region" description="Polar residues" evidence="1">
    <location>
        <begin position="222"/>
        <end position="231"/>
    </location>
</feature>
<feature type="compositionally biased region" description="Basic and acidic residues" evidence="1">
    <location>
        <begin position="39"/>
        <end position="51"/>
    </location>
</feature>
<proteinExistence type="predicted"/>
<feature type="chain" id="PRO_5035360045" evidence="2">
    <location>
        <begin position="19"/>
        <end position="231"/>
    </location>
</feature>
<feature type="compositionally biased region" description="Polar residues" evidence="1">
    <location>
        <begin position="120"/>
        <end position="132"/>
    </location>
</feature>
<reference evidence="7" key="1">
    <citation type="submission" date="2016-11" db="UniProtKB">
        <authorList>
            <consortium name="WormBaseParasite"/>
        </authorList>
    </citation>
    <scope>IDENTIFICATION</scope>
</reference>
<dbReference type="WBParaSite" id="BXY_1216900.1">
    <property type="protein sequence ID" value="BXY_1216900.1"/>
    <property type="gene ID" value="BXY_1216900"/>
</dbReference>
<feature type="compositionally biased region" description="Basic residues" evidence="1">
    <location>
        <begin position="156"/>
        <end position="165"/>
    </location>
</feature>
<dbReference type="AlphaFoldDB" id="A0A1I7SGK4"/>
<reference evidence="4" key="2">
    <citation type="submission" date="2020-08" db="EMBL/GenBank/DDBJ databases">
        <authorList>
            <person name="Kikuchi T."/>
        </authorList>
    </citation>
    <scope>NUCLEOTIDE SEQUENCE</scope>
    <source>
        <strain evidence="3">Ka4C1</strain>
    </source>
</reference>
<sequence>MIFFLFILSLTLISLILCAKSTTTEEESFRASKSKHPKKPDPNVERTERISIHGSVEDNNADFTDNTHFALPEKKGSKESTETKDTKDTKDTRGKNETKHTKKEAKMKAEKESPEESDNKFSLSASMSYTQEEPTETAEKRHERKHRTRDSNNRSRREKHRRPKKLPLSSLSVDTTAANSIAAPLNSAIQPVSMVEKTQYTKSSIGTVTHVKADGNDGRACPNTTQEDTQG</sequence>
<evidence type="ECO:0000256" key="1">
    <source>
        <dbReference type="SAM" id="MobiDB-lite"/>
    </source>
</evidence>
<keyword evidence="6" id="KW-1185">Reference proteome</keyword>
<feature type="region of interest" description="Disordered" evidence="1">
    <location>
        <begin position="26"/>
        <end position="172"/>
    </location>
</feature>
<dbReference type="Proteomes" id="UP000659654">
    <property type="component" value="Unassembled WGS sequence"/>
</dbReference>
<feature type="compositionally biased region" description="Polar residues" evidence="1">
    <location>
        <begin position="57"/>
        <end position="67"/>
    </location>
</feature>
<evidence type="ECO:0000313" key="4">
    <source>
        <dbReference type="EMBL" id="CAG9122464.1"/>
    </source>
</evidence>